<evidence type="ECO:0000256" key="4">
    <source>
        <dbReference type="ARBA" id="ARBA00022692"/>
    </source>
</evidence>
<keyword evidence="3 7" id="KW-0813">Transport</keyword>
<feature type="transmembrane region" description="Helical" evidence="7">
    <location>
        <begin position="197"/>
        <end position="217"/>
    </location>
</feature>
<dbReference type="GO" id="GO:0005345">
    <property type="term" value="F:purine nucleobase transmembrane transporter activity"/>
    <property type="evidence" value="ECO:0007669"/>
    <property type="project" value="UniProtKB-UniRule"/>
</dbReference>
<dbReference type="GO" id="GO:0016020">
    <property type="term" value="C:membrane"/>
    <property type="evidence" value="ECO:0007669"/>
    <property type="project" value="UniProtKB-SubCell"/>
</dbReference>
<evidence type="ECO:0000256" key="1">
    <source>
        <dbReference type="ARBA" id="ARBA00004141"/>
    </source>
</evidence>
<reference evidence="9" key="1">
    <citation type="submission" date="2007-06" db="EMBL/GenBank/DDBJ databases">
        <title>Full length cDNA sequences from Sitka Spruce (Picea sitchensis).</title>
        <authorList>
            <person name="Ralph S.G."/>
            <person name="Chun H.E."/>
            <person name="Liao N."/>
            <person name="Ali J."/>
            <person name="Reid K."/>
            <person name="Kolosova N."/>
            <person name="Cooper N."/>
            <person name="Cullis C."/>
            <person name="Jancsik S."/>
            <person name="Moore R."/>
            <person name="Mayo M."/>
            <person name="Wagner S."/>
            <person name="Holt R.A."/>
            <person name="Jones S.J.M."/>
            <person name="Marra M.A."/>
            <person name="Ritland C.E."/>
            <person name="Ritland K."/>
            <person name="Bohlmann J."/>
        </authorList>
    </citation>
    <scope>NUCLEOTIDE SEQUENCE</scope>
    <source>
        <tissue evidence="9">Green portion of the leader tissue</tissue>
    </source>
</reference>
<dbReference type="InterPro" id="IPR037185">
    <property type="entry name" value="EmrE-like"/>
</dbReference>
<dbReference type="AlphaFoldDB" id="B8LLF0"/>
<protein>
    <recommendedName>
        <fullName evidence="7">Probable purine permease</fullName>
    </recommendedName>
</protein>
<feature type="transmembrane region" description="Helical" evidence="7">
    <location>
        <begin position="39"/>
        <end position="61"/>
    </location>
</feature>
<evidence type="ECO:0000256" key="2">
    <source>
        <dbReference type="ARBA" id="ARBA00006213"/>
    </source>
</evidence>
<dbReference type="OMA" id="GKRTTHW"/>
<comment type="subcellular location">
    <subcellularLocation>
        <location evidence="1 7">Membrane</location>
        <topology evidence="1 7">Multi-pass membrane protein</topology>
    </subcellularLocation>
</comment>
<dbReference type="PANTHER" id="PTHR31376:SF2">
    <property type="entry name" value="PURINE PERMEASE 11-RELATED"/>
    <property type="match status" value="1"/>
</dbReference>
<feature type="transmembrane region" description="Helical" evidence="7">
    <location>
        <begin position="229"/>
        <end position="254"/>
    </location>
</feature>
<organism evidence="9">
    <name type="scientific">Picea sitchensis</name>
    <name type="common">Sitka spruce</name>
    <name type="synonym">Pinus sitchensis</name>
    <dbReference type="NCBI Taxonomy" id="3332"/>
    <lineage>
        <taxon>Eukaryota</taxon>
        <taxon>Viridiplantae</taxon>
        <taxon>Streptophyta</taxon>
        <taxon>Embryophyta</taxon>
        <taxon>Tracheophyta</taxon>
        <taxon>Spermatophyta</taxon>
        <taxon>Pinopsida</taxon>
        <taxon>Pinidae</taxon>
        <taxon>Conifers I</taxon>
        <taxon>Pinales</taxon>
        <taxon>Pinaceae</taxon>
        <taxon>Picea</taxon>
    </lineage>
</organism>
<dbReference type="EMBL" id="EF676584">
    <property type="protein sequence ID" value="ABR16480.1"/>
    <property type="molecule type" value="mRNA"/>
</dbReference>
<dbReference type="SUPFAM" id="SSF103481">
    <property type="entry name" value="Multidrug resistance efflux transporter EmrE"/>
    <property type="match status" value="1"/>
</dbReference>
<accession>B8LLF0</accession>
<feature type="transmembrane region" description="Helical" evidence="7">
    <location>
        <begin position="164"/>
        <end position="182"/>
    </location>
</feature>
<keyword evidence="5 7" id="KW-1133">Transmembrane helix</keyword>
<evidence type="ECO:0000256" key="5">
    <source>
        <dbReference type="ARBA" id="ARBA00022989"/>
    </source>
</evidence>
<feature type="region of interest" description="Disordered" evidence="8">
    <location>
        <begin position="1"/>
        <end position="22"/>
    </location>
</feature>
<dbReference type="Pfam" id="PF16913">
    <property type="entry name" value="PUNUT"/>
    <property type="match status" value="1"/>
</dbReference>
<keyword evidence="6 7" id="KW-0472">Membrane</keyword>
<evidence type="ECO:0000256" key="7">
    <source>
        <dbReference type="RuleBase" id="RU368015"/>
    </source>
</evidence>
<proteinExistence type="evidence at transcript level"/>
<dbReference type="PANTHER" id="PTHR31376">
    <property type="entry name" value="OS09G0467300 PROTEIN-RELATED"/>
    <property type="match status" value="1"/>
</dbReference>
<sequence>MADIQESCSSVQEGPDLITDAEQGGGSNRRILAGKRTTHWVLVIFSILALLVGQAAATLLSRYYFAYGGDSRWISTLLQTVGWPILLIPLVLYQGKEASKLTPLTPKLVLIYVALGLLLAGDNLLYSWGVSFMPASTYSLLCSSQLAFNAVFAFMLIRQKITPYIVNSLVLLTLSAILLGVHSDSDRPEGVNTAKHIVGFICTIAASAIYGLLLPLMQLVFDRVIKKETFAVVLEMQIYTSLVATVVCIVGLFVSGEFRDIKEEAHSFTRGKVAYYMTLIWSAIGWQVCSVGVVGLIFLVSSLFSNVISTLALPVVPILSVGFFHDKMDALKIISMLLSIWGFVSYIFGGYVDSKPAMGSKNAARED</sequence>
<keyword evidence="4 7" id="KW-0812">Transmembrane</keyword>
<feature type="transmembrane region" description="Helical" evidence="7">
    <location>
        <begin position="274"/>
        <end position="300"/>
    </location>
</feature>
<name>B8LLF0_PICSI</name>
<feature type="transmembrane region" description="Helical" evidence="7">
    <location>
        <begin position="330"/>
        <end position="352"/>
    </location>
</feature>
<feature type="compositionally biased region" description="Polar residues" evidence="8">
    <location>
        <begin position="1"/>
        <end position="12"/>
    </location>
</feature>
<evidence type="ECO:0000256" key="8">
    <source>
        <dbReference type="SAM" id="MobiDB-lite"/>
    </source>
</evidence>
<feature type="transmembrane region" description="Helical" evidence="7">
    <location>
        <begin position="104"/>
        <end position="126"/>
    </location>
</feature>
<comment type="similarity">
    <text evidence="2 7">Belongs to the purine permeases (TC 2.A.7.14) family.</text>
</comment>
<evidence type="ECO:0000256" key="3">
    <source>
        <dbReference type="ARBA" id="ARBA00022448"/>
    </source>
</evidence>
<feature type="transmembrane region" description="Helical" evidence="7">
    <location>
        <begin position="73"/>
        <end position="92"/>
    </location>
</feature>
<feature type="transmembrane region" description="Helical" evidence="7">
    <location>
        <begin position="307"/>
        <end position="324"/>
    </location>
</feature>
<feature type="transmembrane region" description="Helical" evidence="7">
    <location>
        <begin position="138"/>
        <end position="157"/>
    </location>
</feature>
<dbReference type="GO" id="GO:0015211">
    <property type="term" value="F:purine nucleoside transmembrane transporter activity"/>
    <property type="evidence" value="ECO:0007669"/>
    <property type="project" value="UniProtKB-UniRule"/>
</dbReference>
<evidence type="ECO:0000256" key="6">
    <source>
        <dbReference type="ARBA" id="ARBA00023136"/>
    </source>
</evidence>
<evidence type="ECO:0000313" key="9">
    <source>
        <dbReference type="EMBL" id="ABR16480.1"/>
    </source>
</evidence>
<dbReference type="InterPro" id="IPR030182">
    <property type="entry name" value="PUP_plant"/>
</dbReference>